<dbReference type="InterPro" id="IPR002491">
    <property type="entry name" value="ABC_transptr_periplasmic_BD"/>
</dbReference>
<dbReference type="Pfam" id="PF01497">
    <property type="entry name" value="Peripla_BP_2"/>
    <property type="match status" value="1"/>
</dbReference>
<dbReference type="OrthoDB" id="9816357at2"/>
<dbReference type="Gene3D" id="3.40.50.1980">
    <property type="entry name" value="Nitrogenase molybdenum iron protein domain"/>
    <property type="match status" value="2"/>
</dbReference>
<gene>
    <name evidence="3" type="ORF">C7S20_10665</name>
</gene>
<dbReference type="GO" id="GO:0071281">
    <property type="term" value="P:cellular response to iron ion"/>
    <property type="evidence" value="ECO:0007669"/>
    <property type="project" value="TreeGrafter"/>
</dbReference>
<keyword evidence="1" id="KW-0732">Signal</keyword>
<dbReference type="EMBL" id="CP028136">
    <property type="protein sequence ID" value="AVR45680.1"/>
    <property type="molecule type" value="Genomic_DNA"/>
</dbReference>
<name>A0A2R3Z5Z0_9FLAO</name>
<organism evidence="3 4">
    <name type="scientific">Christiangramia fulva</name>
    <dbReference type="NCBI Taxonomy" id="2126553"/>
    <lineage>
        <taxon>Bacteria</taxon>
        <taxon>Pseudomonadati</taxon>
        <taxon>Bacteroidota</taxon>
        <taxon>Flavobacteriia</taxon>
        <taxon>Flavobacteriales</taxon>
        <taxon>Flavobacteriaceae</taxon>
        <taxon>Christiangramia</taxon>
    </lineage>
</organism>
<dbReference type="KEGG" id="grs:C7S20_10665"/>
<dbReference type="PROSITE" id="PS50983">
    <property type="entry name" value="FE_B12_PBP"/>
    <property type="match status" value="1"/>
</dbReference>
<dbReference type="PANTHER" id="PTHR30535">
    <property type="entry name" value="VITAMIN B12-BINDING PROTEIN"/>
    <property type="match status" value="1"/>
</dbReference>
<evidence type="ECO:0000313" key="4">
    <source>
        <dbReference type="Proteomes" id="UP000241507"/>
    </source>
</evidence>
<dbReference type="PANTHER" id="PTHR30535:SF34">
    <property type="entry name" value="MOLYBDATE-BINDING PROTEIN MOLA"/>
    <property type="match status" value="1"/>
</dbReference>
<sequence>MEIRDQLGRKIHLSKVPERIVSLVPSQTELLVDLGMEKNIVGITQFCVHPSYLKKIKTRVGGTKKVNFRKIHELEPDLILCNKEENTPEMVSELEKIATVHISDVVTIEDAFDLMLQYGKMFDRENFAQTMIGAIRKKLDNLRDSLKDKPVKKVAYFIWKAPYMLAGQNTFINSLLEINNFENAVKENRYPQMSLKEIKNLEPELCLLSSEPYSFTEEHKKELQPHFSEVKLVDGEYFSWYGSRLSEALDYFKALHLNR</sequence>
<dbReference type="InterPro" id="IPR054828">
    <property type="entry name" value="Vit_B12_bind_prot"/>
</dbReference>
<evidence type="ECO:0000313" key="3">
    <source>
        <dbReference type="EMBL" id="AVR45680.1"/>
    </source>
</evidence>
<keyword evidence="4" id="KW-1185">Reference proteome</keyword>
<accession>A0A2R3Z5Z0</accession>
<dbReference type="InterPro" id="IPR050902">
    <property type="entry name" value="ABC_Transporter_SBP"/>
</dbReference>
<reference evidence="4" key="1">
    <citation type="submission" date="2018-03" db="EMBL/GenBank/DDBJ databases">
        <title>Gramella fulva sp. nov., isolated from a dry surface of tidal flat.</title>
        <authorList>
            <person name="Hwang S.H."/>
            <person name="Hwang W.M."/>
            <person name="Kang K."/>
            <person name="Ahn T.-Y."/>
        </authorList>
    </citation>
    <scope>NUCLEOTIDE SEQUENCE [LARGE SCALE GENOMIC DNA]</scope>
    <source>
        <strain evidence="4">SH35</strain>
    </source>
</reference>
<dbReference type="AlphaFoldDB" id="A0A2R3Z5Z0"/>
<dbReference type="RefSeq" id="WP_107012457.1">
    <property type="nucleotide sequence ID" value="NZ_CP028136.1"/>
</dbReference>
<dbReference type="NCBIfam" id="NF038402">
    <property type="entry name" value="TroA_like"/>
    <property type="match status" value="1"/>
</dbReference>
<dbReference type="SUPFAM" id="SSF53807">
    <property type="entry name" value="Helical backbone' metal receptor"/>
    <property type="match status" value="1"/>
</dbReference>
<evidence type="ECO:0000256" key="1">
    <source>
        <dbReference type="ARBA" id="ARBA00022729"/>
    </source>
</evidence>
<evidence type="ECO:0000259" key="2">
    <source>
        <dbReference type="PROSITE" id="PS50983"/>
    </source>
</evidence>
<proteinExistence type="predicted"/>
<dbReference type="Proteomes" id="UP000241507">
    <property type="component" value="Chromosome"/>
</dbReference>
<protein>
    <submittedName>
        <fullName evidence="3">Cobalamin-binding protein</fullName>
    </submittedName>
</protein>
<feature type="domain" description="Fe/B12 periplasmic-binding" evidence="2">
    <location>
        <begin position="19"/>
        <end position="259"/>
    </location>
</feature>